<dbReference type="InterPro" id="IPR013728">
    <property type="entry name" value="BT_3987-like_N"/>
</dbReference>
<dbReference type="Pfam" id="PF08522">
    <property type="entry name" value="BT_3987-like_N"/>
    <property type="match status" value="1"/>
</dbReference>
<dbReference type="PROSITE" id="PS00430">
    <property type="entry name" value="TONB_DEPENDENT_REC_1"/>
    <property type="match status" value="1"/>
</dbReference>
<dbReference type="PROSITE" id="PS01095">
    <property type="entry name" value="GH18_1"/>
    <property type="match status" value="1"/>
</dbReference>
<dbReference type="GO" id="GO:0005975">
    <property type="term" value="P:carbohydrate metabolic process"/>
    <property type="evidence" value="ECO:0007669"/>
    <property type="project" value="InterPro"/>
</dbReference>
<dbReference type="PROSITE" id="PS51910">
    <property type="entry name" value="GH18_2"/>
    <property type="match status" value="1"/>
</dbReference>
<comment type="caution">
    <text evidence="6">The sequence shown here is derived from an EMBL/GenBank/DDBJ whole genome shotgun (WGS) entry which is preliminary data.</text>
</comment>
<dbReference type="AlphaFoldDB" id="A0A9D9NI14"/>
<keyword evidence="3" id="KW-0326">Glycosidase</keyword>
<name>A0A9D9NI14_9BACT</name>
<dbReference type="Gene3D" id="2.60.40.1740">
    <property type="entry name" value="hypothetical protein (bacova_03559)"/>
    <property type="match status" value="1"/>
</dbReference>
<dbReference type="Gene3D" id="3.20.20.80">
    <property type="entry name" value="Glycosidases"/>
    <property type="match status" value="1"/>
</dbReference>
<dbReference type="InterPro" id="IPR001223">
    <property type="entry name" value="Glyco_hydro18_cat"/>
</dbReference>
<dbReference type="PROSITE" id="PS51257">
    <property type="entry name" value="PROKAR_LIPOPROTEIN"/>
    <property type="match status" value="1"/>
</dbReference>
<feature type="chain" id="PRO_5039052223" evidence="4">
    <location>
        <begin position="21"/>
        <end position="568"/>
    </location>
</feature>
<sequence length="568" mass="61748">MKRVLKFAACLAFAPFFLLSCEEQEPITDEINTLEVTPSDPISFLASGNTAVTLTVTTDAESWDFTAPAWIEATQEENTLSVNAKDNTEASRVGRIEFIAGNAEPVTVTVMQEEGSGSQGGNKGGASIVDTANEGPDVELSVEYTSLDAIADATAEVKVVLKEAVAEEVTVTLGYDAAYLNEFKLTHDDMECELFPEAALKFSSNTLTVPAGQTESTPVTVTMDMDAEGVASMVTYLVPVYVESAEGAEVASDDSRVNYLVKRSLKKEVKNVVYFEVNDTNPMNAIEYLLEDGTPFFDAVILFAGNINYNSTDDLVYLSNNPNVTALLENSETYLQPLRKKGIKVYLGLLGNHDAAGLAQLSDWGAQQFAAEVAAAVLEYKIDGVNLDDEYSSYPDLDNPWFTSPSAAAGSRLCYELRKAFDKTVPWETEVSVFQYGRIYSLTVVDGVEPGEFVDFWVANYGGSTSPAAGMSYKQCSYLSIECNLGGGLYSATEERARSAKESGYGWCMWFAFDPSGSGSIRSNYSSSFNAMSNTARGLYDMELLTPTGVWHKIGEGQYDPERHPFGN</sequence>
<evidence type="ECO:0000313" key="6">
    <source>
        <dbReference type="EMBL" id="MBO8474182.1"/>
    </source>
</evidence>
<dbReference type="InterPro" id="IPR013783">
    <property type="entry name" value="Ig-like_fold"/>
</dbReference>
<feature type="domain" description="GH18" evidence="5">
    <location>
        <begin position="269"/>
        <end position="532"/>
    </location>
</feature>
<dbReference type="InterPro" id="IPR001579">
    <property type="entry name" value="Glyco_hydro_18_chit_AS"/>
</dbReference>
<proteinExistence type="inferred from homology"/>
<evidence type="ECO:0000256" key="3">
    <source>
        <dbReference type="ARBA" id="ARBA00023295"/>
    </source>
</evidence>
<dbReference type="GO" id="GO:0004553">
    <property type="term" value="F:hydrolase activity, hydrolyzing O-glycosyl compounds"/>
    <property type="evidence" value="ECO:0007669"/>
    <property type="project" value="InterPro"/>
</dbReference>
<reference evidence="6" key="1">
    <citation type="submission" date="2020-10" db="EMBL/GenBank/DDBJ databases">
        <authorList>
            <person name="Gilroy R."/>
        </authorList>
    </citation>
    <scope>NUCLEOTIDE SEQUENCE</scope>
    <source>
        <strain evidence="6">B1-13419</strain>
    </source>
</reference>
<dbReference type="SUPFAM" id="SSF51445">
    <property type="entry name" value="(Trans)glycosidases"/>
    <property type="match status" value="1"/>
</dbReference>
<dbReference type="InterPro" id="IPR010916">
    <property type="entry name" value="TonB_box_CS"/>
</dbReference>
<dbReference type="InterPro" id="IPR017853">
    <property type="entry name" value="GH"/>
</dbReference>
<dbReference type="Gene3D" id="2.60.40.10">
    <property type="entry name" value="Immunoglobulins"/>
    <property type="match status" value="1"/>
</dbReference>
<dbReference type="EMBL" id="JADIMD010000037">
    <property type="protein sequence ID" value="MBO8474182.1"/>
    <property type="molecule type" value="Genomic_DNA"/>
</dbReference>
<keyword evidence="4" id="KW-0732">Signal</keyword>
<organism evidence="6 7">
    <name type="scientific">Candidatus Cryptobacteroides faecigallinarum</name>
    <dbReference type="NCBI Taxonomy" id="2840763"/>
    <lineage>
        <taxon>Bacteria</taxon>
        <taxon>Pseudomonadati</taxon>
        <taxon>Bacteroidota</taxon>
        <taxon>Bacteroidia</taxon>
        <taxon>Bacteroidales</taxon>
        <taxon>Candidatus Cryptobacteroides</taxon>
    </lineage>
</organism>
<dbReference type="InterPro" id="IPR024361">
    <property type="entry name" value="BACON"/>
</dbReference>
<dbReference type="Proteomes" id="UP000823757">
    <property type="component" value="Unassembled WGS sequence"/>
</dbReference>
<evidence type="ECO:0000256" key="2">
    <source>
        <dbReference type="ARBA" id="ARBA00022801"/>
    </source>
</evidence>
<reference evidence="6" key="2">
    <citation type="journal article" date="2021" name="PeerJ">
        <title>Extensive microbial diversity within the chicken gut microbiome revealed by metagenomics and culture.</title>
        <authorList>
            <person name="Gilroy R."/>
            <person name="Ravi A."/>
            <person name="Getino M."/>
            <person name="Pursley I."/>
            <person name="Horton D.L."/>
            <person name="Alikhan N.F."/>
            <person name="Baker D."/>
            <person name="Gharbi K."/>
            <person name="Hall N."/>
            <person name="Watson M."/>
            <person name="Adriaenssens E.M."/>
            <person name="Foster-Nyarko E."/>
            <person name="Jarju S."/>
            <person name="Secka A."/>
            <person name="Antonio M."/>
            <person name="Oren A."/>
            <person name="Chaudhuri R.R."/>
            <person name="La Ragione R."/>
            <person name="Hildebrand F."/>
            <person name="Pallen M.J."/>
        </authorList>
    </citation>
    <scope>NUCLEOTIDE SEQUENCE</scope>
    <source>
        <strain evidence="6">B1-13419</strain>
    </source>
</reference>
<protein>
    <submittedName>
        <fullName evidence="6">DUF1735 domain-containing protein</fullName>
    </submittedName>
</protein>
<evidence type="ECO:0000259" key="5">
    <source>
        <dbReference type="PROSITE" id="PS51910"/>
    </source>
</evidence>
<comment type="similarity">
    <text evidence="1">Belongs to the glycosyl hydrolase 18 family. Chitinase class II subfamily.</text>
</comment>
<dbReference type="Pfam" id="PF13004">
    <property type="entry name" value="BACON"/>
    <property type="match status" value="1"/>
</dbReference>
<feature type="signal peptide" evidence="4">
    <location>
        <begin position="1"/>
        <end position="20"/>
    </location>
</feature>
<evidence type="ECO:0000313" key="7">
    <source>
        <dbReference type="Proteomes" id="UP000823757"/>
    </source>
</evidence>
<gene>
    <name evidence="6" type="ORF">IAB91_02680</name>
</gene>
<accession>A0A9D9NI14</accession>
<keyword evidence="2" id="KW-0378">Hydrolase</keyword>
<evidence type="ECO:0000256" key="1">
    <source>
        <dbReference type="ARBA" id="ARBA00009121"/>
    </source>
</evidence>
<evidence type="ECO:0000256" key="4">
    <source>
        <dbReference type="SAM" id="SignalP"/>
    </source>
</evidence>